<dbReference type="InterPro" id="IPR051924">
    <property type="entry name" value="GST_Kappa/NadH"/>
</dbReference>
<protein>
    <recommendedName>
        <fullName evidence="1">DSBA-like thioredoxin domain-containing protein</fullName>
    </recommendedName>
</protein>
<feature type="non-terminal residue" evidence="2">
    <location>
        <position position="92"/>
    </location>
</feature>
<proteinExistence type="predicted"/>
<dbReference type="Pfam" id="PF01323">
    <property type="entry name" value="DSBA"/>
    <property type="match status" value="1"/>
</dbReference>
<dbReference type="Proteomes" id="UP001432027">
    <property type="component" value="Unassembled WGS sequence"/>
</dbReference>
<accession>A0AAV5SQE3</accession>
<dbReference type="GO" id="GO:0004364">
    <property type="term" value="F:glutathione transferase activity"/>
    <property type="evidence" value="ECO:0007669"/>
    <property type="project" value="TreeGrafter"/>
</dbReference>
<dbReference type="GO" id="GO:0005777">
    <property type="term" value="C:peroxisome"/>
    <property type="evidence" value="ECO:0007669"/>
    <property type="project" value="TreeGrafter"/>
</dbReference>
<evidence type="ECO:0000259" key="1">
    <source>
        <dbReference type="Pfam" id="PF01323"/>
    </source>
</evidence>
<feature type="domain" description="DSBA-like thioredoxin" evidence="1">
    <location>
        <begin position="3"/>
        <end position="88"/>
    </location>
</feature>
<keyword evidence="3" id="KW-1185">Reference proteome</keyword>
<dbReference type="PANTHER" id="PTHR42943">
    <property type="entry name" value="GLUTATHIONE S-TRANSFERASE KAPPA"/>
    <property type="match status" value="1"/>
</dbReference>
<dbReference type="GO" id="GO:0004602">
    <property type="term" value="F:glutathione peroxidase activity"/>
    <property type="evidence" value="ECO:0007669"/>
    <property type="project" value="TreeGrafter"/>
</dbReference>
<name>A0AAV5SQE3_9BILA</name>
<dbReference type="AlphaFoldDB" id="A0AAV5SQE3"/>
<reference evidence="2" key="1">
    <citation type="submission" date="2023-10" db="EMBL/GenBank/DDBJ databases">
        <title>Genome assembly of Pristionchus species.</title>
        <authorList>
            <person name="Yoshida K."/>
            <person name="Sommer R.J."/>
        </authorList>
    </citation>
    <scope>NUCLEOTIDE SEQUENCE</scope>
    <source>
        <strain evidence="2">RS0144</strain>
    </source>
</reference>
<dbReference type="GO" id="GO:0005739">
    <property type="term" value="C:mitochondrion"/>
    <property type="evidence" value="ECO:0007669"/>
    <property type="project" value="TreeGrafter"/>
</dbReference>
<comment type="caution">
    <text evidence="2">The sequence shown here is derived from an EMBL/GenBank/DDBJ whole genome shotgun (WGS) entry which is preliminary data.</text>
</comment>
<dbReference type="EMBL" id="BTSX01000002">
    <property type="protein sequence ID" value="GMS82374.1"/>
    <property type="molecule type" value="Genomic_DNA"/>
</dbReference>
<dbReference type="InterPro" id="IPR001853">
    <property type="entry name" value="DSBA-like_thioredoxin_dom"/>
</dbReference>
<gene>
    <name evidence="2" type="ORF">PENTCL1PPCAC_4549</name>
</gene>
<evidence type="ECO:0000313" key="2">
    <source>
        <dbReference type="EMBL" id="GMS82374.1"/>
    </source>
</evidence>
<dbReference type="GO" id="GO:0006749">
    <property type="term" value="P:glutathione metabolic process"/>
    <property type="evidence" value="ECO:0007669"/>
    <property type="project" value="TreeGrafter"/>
</dbReference>
<evidence type="ECO:0000313" key="3">
    <source>
        <dbReference type="Proteomes" id="UP001432027"/>
    </source>
</evidence>
<feature type="non-terminal residue" evidence="2">
    <location>
        <position position="1"/>
    </location>
</feature>
<sequence>LQTLLSYRSKWPMNVTLKEFALQHVFKATGNTSPGLAAPAKTAYSEHDLDRMARFHNVPLKIRDDFISIIQTKTSLHANRLICAVQITQPEK</sequence>
<dbReference type="Gene3D" id="3.40.30.10">
    <property type="entry name" value="Glutaredoxin"/>
    <property type="match status" value="1"/>
</dbReference>
<dbReference type="PANTHER" id="PTHR42943:SF2">
    <property type="entry name" value="GLUTATHIONE S-TRANSFERASE KAPPA 1"/>
    <property type="match status" value="1"/>
</dbReference>
<organism evidence="2 3">
    <name type="scientific">Pristionchus entomophagus</name>
    <dbReference type="NCBI Taxonomy" id="358040"/>
    <lineage>
        <taxon>Eukaryota</taxon>
        <taxon>Metazoa</taxon>
        <taxon>Ecdysozoa</taxon>
        <taxon>Nematoda</taxon>
        <taxon>Chromadorea</taxon>
        <taxon>Rhabditida</taxon>
        <taxon>Rhabditina</taxon>
        <taxon>Diplogasteromorpha</taxon>
        <taxon>Diplogasteroidea</taxon>
        <taxon>Neodiplogasteridae</taxon>
        <taxon>Pristionchus</taxon>
    </lineage>
</organism>